<dbReference type="EMBL" id="SJKC01000007">
    <property type="protein sequence ID" value="TCC30960.1"/>
    <property type="molecule type" value="Genomic_DNA"/>
</dbReference>
<dbReference type="Gene3D" id="2.60.120.560">
    <property type="entry name" value="Exo-inulinase, domain 1"/>
    <property type="match status" value="1"/>
</dbReference>
<comment type="caution">
    <text evidence="2">The sequence shown here is derived from an EMBL/GenBank/DDBJ whole genome shotgun (WGS) entry which is preliminary data.</text>
</comment>
<gene>
    <name evidence="2" type="ORF">E0H92_38355</name>
</gene>
<accession>A0A4R0IFZ2</accession>
<reference evidence="2 3" key="1">
    <citation type="submission" date="2019-02" db="EMBL/GenBank/DDBJ databases">
        <title>Kribbella capetownensis sp. nov. and Kribbella speibonae sp. nov., isolated from soil.</title>
        <authorList>
            <person name="Curtis S.M."/>
            <person name="Norton I."/>
            <person name="Everest G.J."/>
            <person name="Meyers P.R."/>
        </authorList>
    </citation>
    <scope>NUCLEOTIDE SEQUENCE [LARGE SCALE GENOMIC DNA]</scope>
    <source>
        <strain evidence="2 3">YM55</strain>
    </source>
</reference>
<sequence>MNGFVDLFDGKTLNGWYAVPRTYDTMWPGGPAVRDLVPDYEEQAAAHPARWEVVDGAIEGFQDPSTPGYGGYLVTEQAFGDFELVLETKPDWPADTGVMVRRRPDTWAGFQVLVDHRRSGSIGGFFGNGTGGFHAVPYVLDAELDADGNVTALRIEDPTTSTEPMTPDKPALLTRRGDPQEFLDSWRPAGWNHLRIRCVGAQPTITTWVNDVFVAEIDLATMEHPRYDADAVAHALGRSGHIALEVHDNDPRFGEARWGRGARCRWRNLALKQL</sequence>
<dbReference type="InterPro" id="IPR010496">
    <property type="entry name" value="AL/BT2_dom"/>
</dbReference>
<dbReference type="RefSeq" id="WP_131499743.1">
    <property type="nucleotide sequence ID" value="NZ_SJKC01000007.1"/>
</dbReference>
<feature type="domain" description="3-keto-alpha-glucoside-1,2-lyase/3-keto-2-hydroxy-glucal hydratase" evidence="1">
    <location>
        <begin position="3"/>
        <end position="268"/>
    </location>
</feature>
<dbReference type="Pfam" id="PF06439">
    <property type="entry name" value="3keto-disac_hyd"/>
    <property type="match status" value="1"/>
</dbReference>
<evidence type="ECO:0000313" key="2">
    <source>
        <dbReference type="EMBL" id="TCC30960.1"/>
    </source>
</evidence>
<evidence type="ECO:0000313" key="3">
    <source>
        <dbReference type="Proteomes" id="UP000294225"/>
    </source>
</evidence>
<proteinExistence type="predicted"/>
<dbReference type="AlphaFoldDB" id="A0A4R0IFZ2"/>
<dbReference type="Proteomes" id="UP000294225">
    <property type="component" value="Unassembled WGS sequence"/>
</dbReference>
<name>A0A4R0IFZ2_9ACTN</name>
<evidence type="ECO:0000259" key="1">
    <source>
        <dbReference type="Pfam" id="PF06439"/>
    </source>
</evidence>
<protein>
    <submittedName>
        <fullName evidence="2">DUF1080 domain-containing protein</fullName>
    </submittedName>
</protein>
<dbReference type="GO" id="GO:0016787">
    <property type="term" value="F:hydrolase activity"/>
    <property type="evidence" value="ECO:0007669"/>
    <property type="project" value="InterPro"/>
</dbReference>
<organism evidence="2 3">
    <name type="scientific">Kribbella speibonae</name>
    <dbReference type="NCBI Taxonomy" id="1572660"/>
    <lineage>
        <taxon>Bacteria</taxon>
        <taxon>Bacillati</taxon>
        <taxon>Actinomycetota</taxon>
        <taxon>Actinomycetes</taxon>
        <taxon>Propionibacteriales</taxon>
        <taxon>Kribbellaceae</taxon>
        <taxon>Kribbella</taxon>
    </lineage>
</organism>